<keyword evidence="11" id="KW-0234">DNA repair</keyword>
<dbReference type="InterPro" id="IPR010614">
    <property type="entry name" value="RAD3-like_helicase_DEAD"/>
</dbReference>
<evidence type="ECO:0000256" key="5">
    <source>
        <dbReference type="ARBA" id="ARBA00022801"/>
    </source>
</evidence>
<proteinExistence type="inferred from homology"/>
<dbReference type="Proteomes" id="UP001549200">
    <property type="component" value="Unassembled WGS sequence"/>
</dbReference>
<dbReference type="InterPro" id="IPR014013">
    <property type="entry name" value="Helic_SF1/SF2_ATP-bd_DinG/Rad3"/>
</dbReference>
<dbReference type="InterPro" id="IPR042493">
    <property type="entry name" value="XPD_DNA_FeS"/>
</dbReference>
<reference evidence="15 16" key="1">
    <citation type="submission" date="2024-06" db="EMBL/GenBank/DDBJ databases">
        <title>Genomic Encyclopedia of Type Strains, Phase IV (KMG-IV): sequencing the most valuable type-strain genomes for metagenomic binning, comparative biology and taxonomic classification.</title>
        <authorList>
            <person name="Goeker M."/>
        </authorList>
    </citation>
    <scope>NUCLEOTIDE SEQUENCE [LARGE SCALE GENOMIC DNA]</scope>
    <source>
        <strain evidence="15 16">DSM 19261</strain>
    </source>
</reference>
<dbReference type="GO" id="GO:0004386">
    <property type="term" value="F:helicase activity"/>
    <property type="evidence" value="ECO:0007669"/>
    <property type="project" value="UniProtKB-KW"/>
</dbReference>
<evidence type="ECO:0000256" key="1">
    <source>
        <dbReference type="ARBA" id="ARBA00022485"/>
    </source>
</evidence>
<dbReference type="PROSITE" id="PS51193">
    <property type="entry name" value="HELICASE_ATP_BIND_2"/>
    <property type="match status" value="1"/>
</dbReference>
<dbReference type="SMART" id="SM00488">
    <property type="entry name" value="DEXDc2"/>
    <property type="match status" value="1"/>
</dbReference>
<dbReference type="EMBL" id="JBEPLZ010000001">
    <property type="protein sequence ID" value="MET3568488.1"/>
    <property type="molecule type" value="Genomic_DNA"/>
</dbReference>
<dbReference type="Gene3D" id="3.40.50.300">
    <property type="entry name" value="P-loop containing nucleotide triphosphate hydrolases"/>
    <property type="match status" value="2"/>
</dbReference>
<evidence type="ECO:0000256" key="2">
    <source>
        <dbReference type="ARBA" id="ARBA00022723"/>
    </source>
</evidence>
<evidence type="ECO:0000256" key="3">
    <source>
        <dbReference type="ARBA" id="ARBA00022741"/>
    </source>
</evidence>
<keyword evidence="4" id="KW-0227">DNA damage</keyword>
<keyword evidence="3" id="KW-0547">Nucleotide-binding</keyword>
<dbReference type="SMART" id="SM00491">
    <property type="entry name" value="HELICc2"/>
    <property type="match status" value="1"/>
</dbReference>
<feature type="domain" description="Helicase ATP-binding" evidence="14">
    <location>
        <begin position="199"/>
        <end position="470"/>
    </location>
</feature>
<keyword evidence="16" id="KW-1185">Reference proteome</keyword>
<dbReference type="SUPFAM" id="SSF52540">
    <property type="entry name" value="P-loop containing nucleoside triphosphate hydrolases"/>
    <property type="match status" value="2"/>
</dbReference>
<dbReference type="Pfam" id="PF13307">
    <property type="entry name" value="Helicase_C_2"/>
    <property type="match status" value="1"/>
</dbReference>
<evidence type="ECO:0000256" key="7">
    <source>
        <dbReference type="ARBA" id="ARBA00022840"/>
    </source>
</evidence>
<protein>
    <submittedName>
        <fullName evidence="15">Rad3-related DNA helicase</fullName>
    </submittedName>
</protein>
<dbReference type="InterPro" id="IPR027417">
    <property type="entry name" value="P-loop_NTPase"/>
</dbReference>
<dbReference type="InterPro" id="IPR045028">
    <property type="entry name" value="DinG/Rad3-like"/>
</dbReference>
<gene>
    <name evidence="15" type="ORF">ABID13_000100</name>
</gene>
<dbReference type="InterPro" id="IPR006555">
    <property type="entry name" value="ATP-dep_Helicase_C"/>
</dbReference>
<evidence type="ECO:0000256" key="13">
    <source>
        <dbReference type="ARBA" id="ARBA00038058"/>
    </source>
</evidence>
<sequence length="829" mass="96117">MGIRGARKERELEEQTQAQPPIRISVRNLVEFVMRNGDLDNRRTAGAKKEAMQAGSRLHRKIQRRMGSDYRSEVMLKHRVREDMFEILVEGRADGIITEPAGTVIDEIKCIYMDVDRLEEPDPVHLAQALCYGYFYSHDHDLDTIGIQITYCNIETEEIRRFREERDFENLTQWFQGLIHEYVKWARYLYHHGLRRQECLKELPFPYPYREGQKELAVDVYRSIARKRNLFIQAPTGVGKTLSTIYPSLKAMGEGHGEKLFYLTAKTITRSVAEEAFAILRRGGLYFNTVTITAKEKLCIMDKPDCNPQSCPRARGHYDRVNDAVYEIIGEVDGITRDKVLEYAERFQICPFEFCLDISNWVDGIICDYNYVFDPNVRLKRYFSEGEPGQGYLFLVDEAHNLVPRAREMYSASLVKEDVLLVKRILKSQPGAGRVLPQLDKCNQKFLELKRAYGSGNEEGIVHRQVLGSDYELLPDVNLLALQLMSLFGELETFMNENVEFPDRDLVLEFYFAARDFLYVYDRLDDNYRIYARLLPDGQFMVKLLCINPSLNLKECLDRGESTVFFSATLLPIQYYKELLSGSQEEYAVYAKSPFPQENRLVLAASDVSSRYSRRSRREYEKIADYICRIVEGRQGNYMVFCPSYQYLNEIGEILGRRQEEHVLDFTWIAQKNRMTEEEREDFLKHFEEERDRSLAALCVMGGIFSEGIDLKEDRLIGAIIIGTGLPQVNTEQEILRDYFDEQGGCGFDYAYQYPGMNKVMQAAGRVIRTIRDKGVIALLDDRFLNPQCVSLFPREWGTYTVVNRYNVGQAVNAFWDRTDQACSTAGYP</sequence>
<organism evidence="15 16">
    <name type="scientific">Enterocloster citroniae</name>
    <dbReference type="NCBI Taxonomy" id="358743"/>
    <lineage>
        <taxon>Bacteria</taxon>
        <taxon>Bacillati</taxon>
        <taxon>Bacillota</taxon>
        <taxon>Clostridia</taxon>
        <taxon>Lachnospirales</taxon>
        <taxon>Lachnospiraceae</taxon>
        <taxon>Enterocloster</taxon>
    </lineage>
</organism>
<keyword evidence="8" id="KW-0408">Iron</keyword>
<evidence type="ECO:0000256" key="10">
    <source>
        <dbReference type="ARBA" id="ARBA00023125"/>
    </source>
</evidence>
<evidence type="ECO:0000256" key="11">
    <source>
        <dbReference type="ARBA" id="ARBA00023204"/>
    </source>
</evidence>
<keyword evidence="1" id="KW-0004">4Fe-4S</keyword>
<evidence type="ECO:0000313" key="15">
    <source>
        <dbReference type="EMBL" id="MET3568488.1"/>
    </source>
</evidence>
<keyword evidence="9" id="KW-0411">Iron-sulfur</keyword>
<keyword evidence="10" id="KW-0238">DNA-binding</keyword>
<keyword evidence="6 15" id="KW-0347">Helicase</keyword>
<evidence type="ECO:0000313" key="16">
    <source>
        <dbReference type="Proteomes" id="UP001549200"/>
    </source>
</evidence>
<dbReference type="InterPro" id="IPR006554">
    <property type="entry name" value="Helicase-like_DEXD_c2"/>
</dbReference>
<comment type="similarity">
    <text evidence="13">Belongs to the helicase family. DinG subfamily.</text>
</comment>
<evidence type="ECO:0000256" key="4">
    <source>
        <dbReference type="ARBA" id="ARBA00022763"/>
    </source>
</evidence>
<name>A0ABV2FR41_9FIRM</name>
<dbReference type="Gene3D" id="3.90.320.10">
    <property type="match status" value="1"/>
</dbReference>
<dbReference type="PANTHER" id="PTHR11472:SF34">
    <property type="entry name" value="REGULATOR OF TELOMERE ELONGATION HELICASE 1"/>
    <property type="match status" value="1"/>
</dbReference>
<dbReference type="InterPro" id="IPR011604">
    <property type="entry name" value="PDDEXK-like_dom_sf"/>
</dbReference>
<accession>A0ABV2FR41</accession>
<keyword evidence="5" id="KW-0378">Hydrolase</keyword>
<dbReference type="Pfam" id="PF06733">
    <property type="entry name" value="DEAD_2"/>
    <property type="match status" value="1"/>
</dbReference>
<evidence type="ECO:0000256" key="12">
    <source>
        <dbReference type="ARBA" id="ARBA00023235"/>
    </source>
</evidence>
<comment type="caution">
    <text evidence="15">The sequence shown here is derived from an EMBL/GenBank/DDBJ whole genome shotgun (WGS) entry which is preliminary data.</text>
</comment>
<keyword evidence="12" id="KW-0413">Isomerase</keyword>
<evidence type="ECO:0000256" key="9">
    <source>
        <dbReference type="ARBA" id="ARBA00023014"/>
    </source>
</evidence>
<evidence type="ECO:0000259" key="14">
    <source>
        <dbReference type="PROSITE" id="PS51193"/>
    </source>
</evidence>
<dbReference type="Gene3D" id="1.10.30.20">
    <property type="entry name" value="Bacterial XPD DNA helicase, FeS cluster domain"/>
    <property type="match status" value="1"/>
</dbReference>
<evidence type="ECO:0000256" key="8">
    <source>
        <dbReference type="ARBA" id="ARBA00023004"/>
    </source>
</evidence>
<keyword evidence="2" id="KW-0479">Metal-binding</keyword>
<dbReference type="Gene3D" id="1.10.275.40">
    <property type="match status" value="1"/>
</dbReference>
<dbReference type="PANTHER" id="PTHR11472">
    <property type="entry name" value="DNA REPAIR DEAD HELICASE RAD3/XP-D SUBFAMILY MEMBER"/>
    <property type="match status" value="1"/>
</dbReference>
<keyword evidence="7" id="KW-0067">ATP-binding</keyword>
<evidence type="ECO:0000256" key="6">
    <source>
        <dbReference type="ARBA" id="ARBA00022806"/>
    </source>
</evidence>